<dbReference type="Proteomes" id="UP001596456">
    <property type="component" value="Unassembled WGS sequence"/>
</dbReference>
<keyword evidence="2" id="KW-1185">Reference proteome</keyword>
<organism evidence="1 2">
    <name type="scientific">Rhodocista pekingensis</name>
    <dbReference type="NCBI Taxonomy" id="201185"/>
    <lineage>
        <taxon>Bacteria</taxon>
        <taxon>Pseudomonadati</taxon>
        <taxon>Pseudomonadota</taxon>
        <taxon>Alphaproteobacteria</taxon>
        <taxon>Rhodospirillales</taxon>
        <taxon>Azospirillaceae</taxon>
        <taxon>Rhodocista</taxon>
    </lineage>
</organism>
<protein>
    <submittedName>
        <fullName evidence="1">Uncharacterized protein</fullName>
    </submittedName>
</protein>
<accession>A0ABW2KS36</accession>
<sequence length="117" mass="12405">MTDTLPPASSSPASPEEIAAALTELRTVLERSAGLVRQRDLVDLAGLETEARQLLDAAVALPPEHARLLLPFLEEVLAALEGVQAALTETHGETLGGAEPASRRMRAAVAYRKPEEA</sequence>
<gene>
    <name evidence="1" type="ORF">ACFQPS_01440</name>
</gene>
<evidence type="ECO:0000313" key="1">
    <source>
        <dbReference type="EMBL" id="MFC7331815.1"/>
    </source>
</evidence>
<evidence type="ECO:0000313" key="2">
    <source>
        <dbReference type="Proteomes" id="UP001596456"/>
    </source>
</evidence>
<dbReference type="RefSeq" id="WP_377355823.1">
    <property type="nucleotide sequence ID" value="NZ_JBHTCM010000004.1"/>
</dbReference>
<comment type="caution">
    <text evidence="1">The sequence shown here is derived from an EMBL/GenBank/DDBJ whole genome shotgun (WGS) entry which is preliminary data.</text>
</comment>
<proteinExistence type="predicted"/>
<reference evidence="2" key="1">
    <citation type="journal article" date="2019" name="Int. J. Syst. Evol. Microbiol.">
        <title>The Global Catalogue of Microorganisms (GCM) 10K type strain sequencing project: providing services to taxonomists for standard genome sequencing and annotation.</title>
        <authorList>
            <consortium name="The Broad Institute Genomics Platform"/>
            <consortium name="The Broad Institute Genome Sequencing Center for Infectious Disease"/>
            <person name="Wu L."/>
            <person name="Ma J."/>
        </authorList>
    </citation>
    <scope>NUCLEOTIDE SEQUENCE [LARGE SCALE GENOMIC DNA]</scope>
    <source>
        <strain evidence="2">CGMCC 1.16275</strain>
    </source>
</reference>
<name>A0ABW2KS36_9PROT</name>
<dbReference type="EMBL" id="JBHTCM010000004">
    <property type="protein sequence ID" value="MFC7331815.1"/>
    <property type="molecule type" value="Genomic_DNA"/>
</dbReference>